<dbReference type="AlphaFoldDB" id="A0A9W8AKW5"/>
<evidence type="ECO:0000313" key="11">
    <source>
        <dbReference type="EMBL" id="KAJ1929284.1"/>
    </source>
</evidence>
<proteinExistence type="inferred from homology"/>
<sequence length="106" mass="11872">MAGTRMEVFRFGVYLFFPIAIMVYFGDPGFYDRHVRQALKDLYPPPEKCNSVLFNYDYRGPQKIPSTQSEIQAQLAELKAAHAARKARENAKADGPVPSTGGSETK</sequence>
<dbReference type="Pfam" id="PF09803">
    <property type="entry name" value="Pet100"/>
    <property type="match status" value="1"/>
</dbReference>
<evidence type="ECO:0000256" key="1">
    <source>
        <dbReference type="ARBA" id="ARBA00004167"/>
    </source>
</evidence>
<dbReference type="GO" id="GO:0051082">
    <property type="term" value="F:unfolded protein binding"/>
    <property type="evidence" value="ECO:0007669"/>
    <property type="project" value="TreeGrafter"/>
</dbReference>
<reference evidence="11" key="1">
    <citation type="submission" date="2022-07" db="EMBL/GenBank/DDBJ databases">
        <title>Phylogenomic reconstructions and comparative analyses of Kickxellomycotina fungi.</title>
        <authorList>
            <person name="Reynolds N.K."/>
            <person name="Stajich J.E."/>
            <person name="Barry K."/>
            <person name="Grigoriev I.V."/>
            <person name="Crous P."/>
            <person name="Smith M.E."/>
        </authorList>
    </citation>
    <scope>NUCLEOTIDE SEQUENCE</scope>
    <source>
        <strain evidence="11">RSA 861</strain>
    </source>
</reference>
<keyword evidence="6" id="KW-0496">Mitochondrion</keyword>
<evidence type="ECO:0000313" key="12">
    <source>
        <dbReference type="Proteomes" id="UP001150569"/>
    </source>
</evidence>
<dbReference type="Proteomes" id="UP001150569">
    <property type="component" value="Unassembled WGS sequence"/>
</dbReference>
<evidence type="ECO:0000256" key="10">
    <source>
        <dbReference type="SAM" id="Phobius"/>
    </source>
</evidence>
<dbReference type="PANTHER" id="PTHR33968">
    <property type="entry name" value="PROTEIN PET100 HOMOLOG, MITOCHONDRIAL"/>
    <property type="match status" value="1"/>
</dbReference>
<evidence type="ECO:0008006" key="13">
    <source>
        <dbReference type="Google" id="ProtNLM"/>
    </source>
</evidence>
<evidence type="ECO:0000256" key="7">
    <source>
        <dbReference type="ARBA" id="ARBA00023136"/>
    </source>
</evidence>
<keyword evidence="5 10" id="KW-1133">Transmembrane helix</keyword>
<evidence type="ECO:0000256" key="9">
    <source>
        <dbReference type="SAM" id="MobiDB-lite"/>
    </source>
</evidence>
<keyword evidence="3 10" id="KW-0812">Transmembrane</keyword>
<protein>
    <recommendedName>
        <fullName evidence="13">Mitochondrial cytochrome c oxidase assembly factor</fullName>
    </recommendedName>
</protein>
<name>A0A9W8AKW5_9FUNG</name>
<evidence type="ECO:0000256" key="3">
    <source>
        <dbReference type="ARBA" id="ARBA00022692"/>
    </source>
</evidence>
<dbReference type="OrthoDB" id="18175at2759"/>
<dbReference type="GO" id="GO:0005743">
    <property type="term" value="C:mitochondrial inner membrane"/>
    <property type="evidence" value="ECO:0007669"/>
    <property type="project" value="TreeGrafter"/>
</dbReference>
<evidence type="ECO:0000256" key="6">
    <source>
        <dbReference type="ARBA" id="ARBA00023128"/>
    </source>
</evidence>
<keyword evidence="12" id="KW-1185">Reference proteome</keyword>
<dbReference type="PANTHER" id="PTHR33968:SF1">
    <property type="entry name" value="PROTEIN PET100 HOMOLOG, MITOCHONDRIAL"/>
    <property type="match status" value="1"/>
</dbReference>
<dbReference type="GO" id="GO:0033617">
    <property type="term" value="P:mitochondrial respiratory chain complex IV assembly"/>
    <property type="evidence" value="ECO:0007669"/>
    <property type="project" value="InterPro"/>
</dbReference>
<gene>
    <name evidence="11" type="ORF">IWQ60_001295</name>
</gene>
<dbReference type="EMBL" id="JANBPT010000040">
    <property type="protein sequence ID" value="KAJ1929284.1"/>
    <property type="molecule type" value="Genomic_DNA"/>
</dbReference>
<feature type="transmembrane region" description="Helical" evidence="10">
    <location>
        <begin position="12"/>
        <end position="31"/>
    </location>
</feature>
<comment type="caution">
    <text evidence="11">The sequence shown here is derived from an EMBL/GenBank/DDBJ whole genome shotgun (WGS) entry which is preliminary data.</text>
</comment>
<keyword evidence="4" id="KW-0809">Transit peptide</keyword>
<evidence type="ECO:0000256" key="4">
    <source>
        <dbReference type="ARBA" id="ARBA00022946"/>
    </source>
</evidence>
<feature type="region of interest" description="Disordered" evidence="9">
    <location>
        <begin position="83"/>
        <end position="106"/>
    </location>
</feature>
<keyword evidence="7 10" id="KW-0472">Membrane</keyword>
<comment type="similarity">
    <text evidence="8">Belongs to the PET100 family.</text>
</comment>
<organism evidence="11 12">
    <name type="scientific">Tieghemiomyces parasiticus</name>
    <dbReference type="NCBI Taxonomy" id="78921"/>
    <lineage>
        <taxon>Eukaryota</taxon>
        <taxon>Fungi</taxon>
        <taxon>Fungi incertae sedis</taxon>
        <taxon>Zoopagomycota</taxon>
        <taxon>Kickxellomycotina</taxon>
        <taxon>Dimargaritomycetes</taxon>
        <taxon>Dimargaritales</taxon>
        <taxon>Dimargaritaceae</taxon>
        <taxon>Tieghemiomyces</taxon>
    </lineage>
</organism>
<evidence type="ECO:0000256" key="8">
    <source>
        <dbReference type="ARBA" id="ARBA00038077"/>
    </source>
</evidence>
<evidence type="ECO:0000256" key="5">
    <source>
        <dbReference type="ARBA" id="ARBA00022989"/>
    </source>
</evidence>
<comment type="subcellular location">
    <subcellularLocation>
        <location evidence="1">Membrane</location>
        <topology evidence="1">Single-pass membrane protein</topology>
    </subcellularLocation>
    <subcellularLocation>
        <location evidence="2">Mitochondrion membrane</location>
    </subcellularLocation>
</comment>
<evidence type="ECO:0000256" key="2">
    <source>
        <dbReference type="ARBA" id="ARBA00004325"/>
    </source>
</evidence>
<accession>A0A9W8AKW5</accession>
<dbReference type="InterPro" id="IPR018625">
    <property type="entry name" value="Pet100"/>
</dbReference>